<dbReference type="HOGENOM" id="CLU_405907_0_0_0"/>
<dbReference type="InterPro" id="IPR036162">
    <property type="entry name" value="Resolvase-like_N_sf"/>
</dbReference>
<evidence type="ECO:0000256" key="3">
    <source>
        <dbReference type="ARBA" id="ARBA00023172"/>
    </source>
</evidence>
<gene>
    <name evidence="8" type="ordered locus">Plabr_0993</name>
</gene>
<evidence type="ECO:0000313" key="9">
    <source>
        <dbReference type="Proteomes" id="UP000006860"/>
    </source>
</evidence>
<feature type="coiled-coil region" evidence="6">
    <location>
        <begin position="573"/>
        <end position="607"/>
    </location>
</feature>
<dbReference type="Pfam" id="PF07508">
    <property type="entry name" value="Recombinase"/>
    <property type="match status" value="1"/>
</dbReference>
<dbReference type="PROSITE" id="PS51737">
    <property type="entry name" value="RECOMBINASE_DNA_BIND"/>
    <property type="match status" value="1"/>
</dbReference>
<evidence type="ECO:0000256" key="4">
    <source>
        <dbReference type="PIRSR" id="PIRSR606118-50"/>
    </source>
</evidence>
<dbReference type="KEGG" id="pbs:Plabr_0993"/>
<dbReference type="Pfam" id="PF13408">
    <property type="entry name" value="Zn_ribbon_recom"/>
    <property type="match status" value="1"/>
</dbReference>
<dbReference type="RefSeq" id="WP_013627350.1">
    <property type="nucleotide sequence ID" value="NC_015174.1"/>
</dbReference>
<dbReference type="InterPro" id="IPR006119">
    <property type="entry name" value="Resolv_N"/>
</dbReference>
<dbReference type="STRING" id="756272.Plabr_0993"/>
<dbReference type="GO" id="GO:0015074">
    <property type="term" value="P:DNA integration"/>
    <property type="evidence" value="ECO:0007669"/>
    <property type="project" value="UniProtKB-KW"/>
</dbReference>
<dbReference type="InterPro" id="IPR038109">
    <property type="entry name" value="DNA_bind_recomb_sf"/>
</dbReference>
<dbReference type="SUPFAM" id="SSF53041">
    <property type="entry name" value="Resolvase-like"/>
    <property type="match status" value="1"/>
</dbReference>
<dbReference type="PANTHER" id="PTHR30461">
    <property type="entry name" value="DNA-INVERTASE FROM LAMBDOID PROPHAGE"/>
    <property type="match status" value="1"/>
</dbReference>
<protein>
    <submittedName>
        <fullName evidence="8">Resolvase domain protein</fullName>
    </submittedName>
</protein>
<name>F0SJ72_RUBBR</name>
<evidence type="ECO:0000256" key="6">
    <source>
        <dbReference type="SAM" id="Coils"/>
    </source>
</evidence>
<evidence type="ECO:0000256" key="5">
    <source>
        <dbReference type="PROSITE-ProRule" id="PRU10137"/>
    </source>
</evidence>
<proteinExistence type="predicted"/>
<dbReference type="AlphaFoldDB" id="F0SJ72"/>
<dbReference type="Gene3D" id="3.40.50.1390">
    <property type="entry name" value="Resolvase, N-terminal catalytic domain"/>
    <property type="match status" value="1"/>
</dbReference>
<dbReference type="Proteomes" id="UP000006860">
    <property type="component" value="Chromosome"/>
</dbReference>
<dbReference type="SMART" id="SM00857">
    <property type="entry name" value="Resolvase"/>
    <property type="match status" value="1"/>
</dbReference>
<keyword evidence="9" id="KW-1185">Reference proteome</keyword>
<dbReference type="Pfam" id="PF00239">
    <property type="entry name" value="Resolvase"/>
    <property type="match status" value="1"/>
</dbReference>
<dbReference type="eggNOG" id="COG1961">
    <property type="taxonomic scope" value="Bacteria"/>
</dbReference>
<organism evidence="8 9">
    <name type="scientific">Rubinisphaera brasiliensis (strain ATCC 49424 / DSM 5305 / JCM 21570 / IAM 15109 / NBRC 103401 / IFAM 1448)</name>
    <name type="common">Planctomyces brasiliensis</name>
    <dbReference type="NCBI Taxonomy" id="756272"/>
    <lineage>
        <taxon>Bacteria</taxon>
        <taxon>Pseudomonadati</taxon>
        <taxon>Planctomycetota</taxon>
        <taxon>Planctomycetia</taxon>
        <taxon>Planctomycetales</taxon>
        <taxon>Planctomycetaceae</taxon>
        <taxon>Rubinisphaera</taxon>
    </lineage>
</organism>
<reference evidence="9" key="1">
    <citation type="submission" date="2011-02" db="EMBL/GenBank/DDBJ databases">
        <title>The complete genome of Planctomyces brasiliensis DSM 5305.</title>
        <authorList>
            <person name="Lucas S."/>
            <person name="Copeland A."/>
            <person name="Lapidus A."/>
            <person name="Bruce D."/>
            <person name="Goodwin L."/>
            <person name="Pitluck S."/>
            <person name="Kyrpides N."/>
            <person name="Mavromatis K."/>
            <person name="Pagani I."/>
            <person name="Ivanova N."/>
            <person name="Ovchinnikova G."/>
            <person name="Lu M."/>
            <person name="Detter J.C."/>
            <person name="Han C."/>
            <person name="Land M."/>
            <person name="Hauser L."/>
            <person name="Markowitz V."/>
            <person name="Cheng J.-F."/>
            <person name="Hugenholtz P."/>
            <person name="Woyke T."/>
            <person name="Wu D."/>
            <person name="Tindall B."/>
            <person name="Pomrenke H.G."/>
            <person name="Brambilla E."/>
            <person name="Klenk H.-P."/>
            <person name="Eisen J.A."/>
        </authorList>
    </citation>
    <scope>NUCLEOTIDE SEQUENCE [LARGE SCALE GENOMIC DNA]</scope>
    <source>
        <strain evidence="9">ATCC 49424 / DSM 5305 / JCM 21570 / NBRC 103401 / IFAM 1448</strain>
    </source>
</reference>
<dbReference type="InterPro" id="IPR025827">
    <property type="entry name" value="Zn_ribbon_recom_dom"/>
</dbReference>
<evidence type="ECO:0000256" key="1">
    <source>
        <dbReference type="ARBA" id="ARBA00022908"/>
    </source>
</evidence>
<keyword evidence="2" id="KW-0238">DNA-binding</keyword>
<dbReference type="Gene3D" id="3.90.1750.20">
    <property type="entry name" value="Putative Large Serine Recombinase, Chain B, Domain 2"/>
    <property type="match status" value="1"/>
</dbReference>
<dbReference type="InterPro" id="IPR050639">
    <property type="entry name" value="SSR_resolvase"/>
</dbReference>
<keyword evidence="6" id="KW-0175">Coiled coil</keyword>
<dbReference type="EMBL" id="CP002546">
    <property type="protein sequence ID" value="ADY58614.1"/>
    <property type="molecule type" value="Genomic_DNA"/>
</dbReference>
<evidence type="ECO:0000256" key="2">
    <source>
        <dbReference type="ARBA" id="ARBA00023125"/>
    </source>
</evidence>
<sequence length="677" mass="77993">MNASIIDRLKTGTGAYYIRVSTDQQDTERQQVAIERWMSDHELTIPDQFRFMDEGFVRDLPSLRPEFQRMMTAADTGLVNWIVADRQDRFGTKDKYQFISFMHRLRESNCMFLTVDGKCWTDDSMVAFLEGGLGAETSEKEQKDKSWRVIQALILKARRGEWSGGHIAYGMDVGCYAPEGHEKWRVIVEGREQIGSKPGKNGKARRINSTRRLKVFPNGETERFDGNRNFPASDEYDTLRQTPSTDESKLAVIREVFSKFANEEISPTQIATFLNTMGIPHHYGERWEHYHVREMLKNPIYVGFQRWNSNGQGRFYEFVEGNTVPVKNTKGRREREKEDWVLSDHRLFDPVVPLDVWEAAQNRLEATPRETRSPRSADLWLVGFLYCSHCGKPMRGMTRPTRHEYFCSTYAQSKGKSTCLRHCVNHKVIEDEIRKYLDEAAVEAATMLKTHQSGNFELLKPFEDKHWENLTKFQSVVGKMLLEIESKPLAPEEYIRISNEYPANGKEKFPALDLDNLHEMLETDYRGVCEVYKKVFGADESHVKARMAELDGLHTELMQGLRTLDPVKAKRAIQKTNDEIASVEAEMESLETRLENLTERFDETLDILHKSCGAFFDAEKALDDPAGNNRRKARAVRSAIERINLTFRPTGKKYPTCELVEIEFIPAQSEHPKGGLG</sequence>
<feature type="domain" description="Recombinase" evidence="7">
    <location>
        <begin position="233"/>
        <end position="370"/>
    </location>
</feature>
<dbReference type="OrthoDB" id="239984at2"/>
<dbReference type="InterPro" id="IPR006118">
    <property type="entry name" value="Recombinase_CS"/>
</dbReference>
<evidence type="ECO:0000313" key="8">
    <source>
        <dbReference type="EMBL" id="ADY58614.1"/>
    </source>
</evidence>
<accession>F0SJ72</accession>
<dbReference type="GO" id="GO:0000150">
    <property type="term" value="F:DNA strand exchange activity"/>
    <property type="evidence" value="ECO:0007669"/>
    <property type="project" value="InterPro"/>
</dbReference>
<dbReference type="PANTHER" id="PTHR30461:SF23">
    <property type="entry name" value="DNA RECOMBINASE-RELATED"/>
    <property type="match status" value="1"/>
</dbReference>
<dbReference type="CDD" id="cd00338">
    <property type="entry name" value="Ser_Recombinase"/>
    <property type="match status" value="1"/>
</dbReference>
<keyword evidence="1" id="KW-0229">DNA integration</keyword>
<dbReference type="GO" id="GO:0003677">
    <property type="term" value="F:DNA binding"/>
    <property type="evidence" value="ECO:0007669"/>
    <property type="project" value="UniProtKB-KW"/>
</dbReference>
<dbReference type="InterPro" id="IPR011109">
    <property type="entry name" value="DNA_bind_recombinase_dom"/>
</dbReference>
<keyword evidence="3" id="KW-0233">DNA recombination</keyword>
<evidence type="ECO:0000259" key="7">
    <source>
        <dbReference type="PROSITE" id="PS51737"/>
    </source>
</evidence>
<feature type="active site" description="O-(5'-phospho-DNA)-serine intermediate" evidence="4 5">
    <location>
        <position position="21"/>
    </location>
</feature>
<dbReference type="PROSITE" id="PS00397">
    <property type="entry name" value="RECOMBINASES_1"/>
    <property type="match status" value="1"/>
</dbReference>